<protein>
    <submittedName>
        <fullName evidence="1">Uncharacterized protein</fullName>
    </submittedName>
</protein>
<sequence length="78" mass="8793">MGEISKSLPGYQDIVDCSASMPFRIFFGVESPVEMNTYSEDQALQIKNYLKTPFEDNYYNGIKCLAAFSGKDIDYLSS</sequence>
<dbReference type="EMBL" id="ATBP01001186">
    <property type="protein sequence ID" value="ETR67853.1"/>
    <property type="molecule type" value="Genomic_DNA"/>
</dbReference>
<evidence type="ECO:0000313" key="1">
    <source>
        <dbReference type="EMBL" id="ETR67853.1"/>
    </source>
</evidence>
<dbReference type="AlphaFoldDB" id="A0A1V1NZ65"/>
<gene>
    <name evidence="1" type="ORF">OMM_11144</name>
</gene>
<name>A0A1V1NZ65_9BACT</name>
<reference evidence="2" key="1">
    <citation type="submission" date="2012-11" db="EMBL/GenBank/DDBJ databases">
        <authorList>
            <person name="Lucero-Rivera Y.E."/>
            <person name="Tovar-Ramirez D."/>
        </authorList>
    </citation>
    <scope>NUCLEOTIDE SEQUENCE [LARGE SCALE GENOMIC DNA]</scope>
    <source>
        <strain evidence="2">Araruama</strain>
    </source>
</reference>
<proteinExistence type="predicted"/>
<evidence type="ECO:0000313" key="2">
    <source>
        <dbReference type="Proteomes" id="UP000189670"/>
    </source>
</evidence>
<comment type="caution">
    <text evidence="1">The sequence shown here is derived from an EMBL/GenBank/DDBJ whole genome shotgun (WGS) entry which is preliminary data.</text>
</comment>
<accession>A0A1V1NZ65</accession>
<organism evidence="1 2">
    <name type="scientific">Candidatus Magnetoglobus multicellularis str. Araruama</name>
    <dbReference type="NCBI Taxonomy" id="890399"/>
    <lineage>
        <taxon>Bacteria</taxon>
        <taxon>Pseudomonadati</taxon>
        <taxon>Thermodesulfobacteriota</taxon>
        <taxon>Desulfobacteria</taxon>
        <taxon>Desulfobacterales</taxon>
        <taxon>Desulfobacteraceae</taxon>
        <taxon>Candidatus Magnetoglobus</taxon>
    </lineage>
</organism>
<dbReference type="Proteomes" id="UP000189670">
    <property type="component" value="Unassembled WGS sequence"/>
</dbReference>